<feature type="compositionally biased region" description="Polar residues" evidence="1">
    <location>
        <begin position="10"/>
        <end position="19"/>
    </location>
</feature>
<evidence type="ECO:0000313" key="3">
    <source>
        <dbReference type="Proteomes" id="UP001230908"/>
    </source>
</evidence>
<comment type="caution">
    <text evidence="2">The sequence shown here is derived from an EMBL/GenBank/DDBJ whole genome shotgun (WGS) entry which is preliminary data.</text>
</comment>
<reference evidence="2 3" key="1">
    <citation type="submission" date="2023-08" db="EMBL/GenBank/DDBJ databases">
        <title>Phytohabitans sansha sp. nov., isolated from marine sediment.</title>
        <authorList>
            <person name="Zhao Y."/>
            <person name="Yi K."/>
        </authorList>
    </citation>
    <scope>NUCLEOTIDE SEQUENCE [LARGE SCALE GENOMIC DNA]</scope>
    <source>
        <strain evidence="2 3">ZYX-F-186</strain>
    </source>
</reference>
<sequence>MGKDKDNNDKPNVTMSATDRSGRTHTKTGRAGGDGTVEVHRGTTPGVHQAGGDQVFYND</sequence>
<keyword evidence="3" id="KW-1185">Reference proteome</keyword>
<proteinExistence type="predicted"/>
<evidence type="ECO:0000256" key="1">
    <source>
        <dbReference type="SAM" id="MobiDB-lite"/>
    </source>
</evidence>
<gene>
    <name evidence="2" type="ORF">RB614_09070</name>
</gene>
<protein>
    <submittedName>
        <fullName evidence="2">Uncharacterized protein</fullName>
    </submittedName>
</protein>
<dbReference type="RefSeq" id="WP_308711941.1">
    <property type="nucleotide sequence ID" value="NZ_JAVHUY010000007.1"/>
</dbReference>
<organism evidence="2 3">
    <name type="scientific">Phytohabitans maris</name>
    <dbReference type="NCBI Taxonomy" id="3071409"/>
    <lineage>
        <taxon>Bacteria</taxon>
        <taxon>Bacillati</taxon>
        <taxon>Actinomycetota</taxon>
        <taxon>Actinomycetes</taxon>
        <taxon>Micromonosporales</taxon>
        <taxon>Micromonosporaceae</taxon>
    </lineage>
</organism>
<dbReference type="EMBL" id="JAVHUY010000007">
    <property type="protein sequence ID" value="MDQ7904670.1"/>
    <property type="molecule type" value="Genomic_DNA"/>
</dbReference>
<feature type="region of interest" description="Disordered" evidence="1">
    <location>
        <begin position="1"/>
        <end position="59"/>
    </location>
</feature>
<evidence type="ECO:0000313" key="2">
    <source>
        <dbReference type="EMBL" id="MDQ7904670.1"/>
    </source>
</evidence>
<name>A0ABU0ZEC8_9ACTN</name>
<accession>A0ABU0ZEC8</accession>
<dbReference type="Proteomes" id="UP001230908">
    <property type="component" value="Unassembled WGS sequence"/>
</dbReference>